<dbReference type="Proteomes" id="UP000002258">
    <property type="component" value="Chromosome 4"/>
</dbReference>
<gene>
    <name evidence="2" type="ORF">PICST_31208</name>
</gene>
<dbReference type="HOGENOM" id="CLU_1321335_0_0_1"/>
<organism evidence="2 3">
    <name type="scientific">Scheffersomyces stipitis (strain ATCC 58785 / CBS 6054 / NBRC 10063 / NRRL Y-11545)</name>
    <name type="common">Yeast</name>
    <name type="synonym">Pichia stipitis</name>
    <dbReference type="NCBI Taxonomy" id="322104"/>
    <lineage>
        <taxon>Eukaryota</taxon>
        <taxon>Fungi</taxon>
        <taxon>Dikarya</taxon>
        <taxon>Ascomycota</taxon>
        <taxon>Saccharomycotina</taxon>
        <taxon>Pichiomycetes</taxon>
        <taxon>Debaryomycetaceae</taxon>
        <taxon>Scheffersomyces</taxon>
    </lineage>
</organism>
<evidence type="ECO:0000256" key="1">
    <source>
        <dbReference type="SAM" id="MobiDB-lite"/>
    </source>
</evidence>
<feature type="compositionally biased region" description="Basic and acidic residues" evidence="1">
    <location>
        <begin position="40"/>
        <end position="64"/>
    </location>
</feature>
<feature type="compositionally biased region" description="Polar residues" evidence="1">
    <location>
        <begin position="27"/>
        <end position="39"/>
    </location>
</feature>
<dbReference type="InParanoid" id="A3LSX8"/>
<sequence length="208" mass="23865">MKGNSVADEVVTVEHDDVNEGVLVVSDSYSGDKNSQTPNEDLRNEEPEQSREQAPDRSQSSEDKPSDDDIPTSSEVTVSARAKKRKPQTDEQYKEQLASYRQSGPRINTEDWLYDDLQPSDFQNSSKSDRVRLLQAVEKAYFKQDYLRCRQLISLAQAVFGIEDEEEAKAAWDQSGRKVKKSAKLERHVIDLLHIKQRLDEIEKKDDY</sequence>
<dbReference type="EMBL" id="CP000498">
    <property type="protein sequence ID" value="ABN66312.2"/>
    <property type="molecule type" value="Genomic_DNA"/>
</dbReference>
<dbReference type="OrthoDB" id="4082971at2759"/>
<evidence type="ECO:0000313" key="2">
    <source>
        <dbReference type="EMBL" id="ABN66312.2"/>
    </source>
</evidence>
<evidence type="ECO:0000313" key="3">
    <source>
        <dbReference type="Proteomes" id="UP000002258"/>
    </source>
</evidence>
<reference evidence="2 3" key="1">
    <citation type="journal article" date="2007" name="Nat. Biotechnol.">
        <title>Genome sequence of the lignocellulose-bioconverting and xylose-fermenting yeast Pichia stipitis.</title>
        <authorList>
            <person name="Jeffries T.W."/>
            <person name="Grigoriev I.V."/>
            <person name="Grimwood J."/>
            <person name="Laplaza J.M."/>
            <person name="Aerts A."/>
            <person name="Salamov A."/>
            <person name="Schmutz J."/>
            <person name="Lindquist E."/>
            <person name="Dehal P."/>
            <person name="Shapiro H."/>
            <person name="Jin Y.S."/>
            <person name="Passoth V."/>
            <person name="Richardson P.M."/>
        </authorList>
    </citation>
    <scope>NUCLEOTIDE SEQUENCE [LARGE SCALE GENOMIC DNA]</scope>
    <source>
        <strain evidence="3">ATCC 58785 / CBS 6054 / NBRC 10063 / NRRL Y-11545</strain>
    </source>
</reference>
<dbReference type="AlphaFoldDB" id="A3LSX8"/>
<name>A3LSX8_PICST</name>
<protein>
    <submittedName>
        <fullName evidence="2">Uncharacterized protein</fullName>
    </submittedName>
</protein>
<accession>A3LSX8</accession>
<dbReference type="RefSeq" id="XP_001384341.2">
    <property type="nucleotide sequence ID" value="XM_001384304.1"/>
</dbReference>
<dbReference type="GeneID" id="4838638"/>
<feature type="region of interest" description="Disordered" evidence="1">
    <location>
        <begin position="1"/>
        <end position="105"/>
    </location>
</feature>
<proteinExistence type="predicted"/>
<dbReference type="KEGG" id="pic:PICST_31208"/>
<dbReference type="eggNOG" id="ENOG502S12S">
    <property type="taxonomic scope" value="Eukaryota"/>
</dbReference>
<keyword evidence="3" id="KW-1185">Reference proteome</keyword>